<evidence type="ECO:0000256" key="6">
    <source>
        <dbReference type="ARBA" id="ARBA00023136"/>
    </source>
</evidence>
<feature type="binding site" evidence="8">
    <location>
        <position position="107"/>
    </location>
    <ligand>
        <name>Zn(2+)</name>
        <dbReference type="ChEBI" id="CHEBI:29105"/>
        <note>catalytic</note>
    </ligand>
</feature>
<gene>
    <name evidence="9" type="primary">ACER3</name>
    <name evidence="9" type="ORF">SNEC2469_LOCUS16085</name>
</gene>
<name>A0A812U8W9_9DINO</name>
<keyword evidence="8" id="KW-0862">Zinc</keyword>
<organism evidence="9 10">
    <name type="scientific">Symbiodinium necroappetens</name>
    <dbReference type="NCBI Taxonomy" id="1628268"/>
    <lineage>
        <taxon>Eukaryota</taxon>
        <taxon>Sar</taxon>
        <taxon>Alveolata</taxon>
        <taxon>Dinophyceae</taxon>
        <taxon>Suessiales</taxon>
        <taxon>Symbiodiniaceae</taxon>
        <taxon>Symbiodinium</taxon>
    </lineage>
</organism>
<dbReference type="GO" id="GO:0046872">
    <property type="term" value="F:metal ion binding"/>
    <property type="evidence" value="ECO:0007669"/>
    <property type="project" value="UniProtKB-KW"/>
</dbReference>
<dbReference type="AlphaFoldDB" id="A0A812U8W9"/>
<comment type="cofactor">
    <cofactor evidence="8">
        <name>Zn(2+)</name>
        <dbReference type="ChEBI" id="CHEBI:29105"/>
    </cofactor>
</comment>
<sequence>MRPWIVASALATLMCFTSTCYFFAIPEEIKKSSTSRAGYWGQPDAEFNWCELDYQLVEWIAEPVNTASCLVMVALPLMFLATHEATLDNTVIGWLEVAIALGSILFHATLRYPMQLADEIPMLWYVAAVDSSCLWRLRGIDVSYLTTGWVALVTGSILATEQHSFIHEIFRGLMTLSFSTGLVVI</sequence>
<feature type="binding site" evidence="7">
    <location>
        <position position="51"/>
    </location>
    <ligand>
        <name>Ca(2+)</name>
        <dbReference type="ChEBI" id="CHEBI:29108"/>
    </ligand>
</feature>
<comment type="subcellular location">
    <subcellularLocation>
        <location evidence="1">Membrane</location>
        <topology evidence="1">Multi-pass membrane protein</topology>
    </subcellularLocation>
</comment>
<keyword evidence="7" id="KW-0479">Metal-binding</keyword>
<dbReference type="PANTHER" id="PTHR46187:SF3">
    <property type="entry name" value="ALKALINE CERAMIDASE 3"/>
    <property type="match status" value="1"/>
</dbReference>
<keyword evidence="3" id="KW-0812">Transmembrane</keyword>
<dbReference type="InterPro" id="IPR008901">
    <property type="entry name" value="ACER"/>
</dbReference>
<keyword evidence="4" id="KW-0378">Hydrolase</keyword>
<evidence type="ECO:0000256" key="8">
    <source>
        <dbReference type="PIRSR" id="PIRSR608901-2"/>
    </source>
</evidence>
<evidence type="ECO:0000313" key="10">
    <source>
        <dbReference type="Proteomes" id="UP000601435"/>
    </source>
</evidence>
<dbReference type="GO" id="GO:0046514">
    <property type="term" value="P:ceramide catabolic process"/>
    <property type="evidence" value="ECO:0007669"/>
    <property type="project" value="TreeGrafter"/>
</dbReference>
<dbReference type="EMBL" id="CAJNJA010026282">
    <property type="protein sequence ID" value="CAE7557275.1"/>
    <property type="molecule type" value="Genomic_DNA"/>
</dbReference>
<feature type="non-terminal residue" evidence="9">
    <location>
        <position position="1"/>
    </location>
</feature>
<evidence type="ECO:0000256" key="5">
    <source>
        <dbReference type="ARBA" id="ARBA00022989"/>
    </source>
</evidence>
<dbReference type="PANTHER" id="PTHR46187">
    <property type="entry name" value="ALKALINE CERAMIDASE 3"/>
    <property type="match status" value="1"/>
</dbReference>
<dbReference type="GO" id="GO:0016811">
    <property type="term" value="F:hydrolase activity, acting on carbon-nitrogen (but not peptide) bonds, in linear amides"/>
    <property type="evidence" value="ECO:0007669"/>
    <property type="project" value="InterPro"/>
</dbReference>
<dbReference type="OrthoDB" id="416099at2759"/>
<dbReference type="GO" id="GO:0005789">
    <property type="term" value="C:endoplasmic reticulum membrane"/>
    <property type="evidence" value="ECO:0007669"/>
    <property type="project" value="TreeGrafter"/>
</dbReference>
<feature type="non-terminal residue" evidence="9">
    <location>
        <position position="185"/>
    </location>
</feature>
<accession>A0A812U8W9</accession>
<protein>
    <submittedName>
        <fullName evidence="9">ACER3 protein</fullName>
    </submittedName>
</protein>
<dbReference type="Pfam" id="PF05875">
    <property type="entry name" value="Ceramidase"/>
    <property type="match status" value="1"/>
</dbReference>
<evidence type="ECO:0000256" key="7">
    <source>
        <dbReference type="PIRSR" id="PIRSR608901-1"/>
    </source>
</evidence>
<keyword evidence="6" id="KW-0472">Membrane</keyword>
<keyword evidence="10" id="KW-1185">Reference proteome</keyword>
<keyword evidence="5" id="KW-1133">Transmembrane helix</keyword>
<proteinExistence type="inferred from homology"/>
<reference evidence="9" key="1">
    <citation type="submission" date="2021-02" db="EMBL/GenBank/DDBJ databases">
        <authorList>
            <person name="Dougan E. K."/>
            <person name="Rhodes N."/>
            <person name="Thang M."/>
            <person name="Chan C."/>
        </authorList>
    </citation>
    <scope>NUCLEOTIDE SEQUENCE</scope>
</reference>
<comment type="caution">
    <text evidence="9">The sequence shown here is derived from an EMBL/GenBank/DDBJ whole genome shotgun (WGS) entry which is preliminary data.</text>
</comment>
<evidence type="ECO:0000256" key="3">
    <source>
        <dbReference type="ARBA" id="ARBA00022692"/>
    </source>
</evidence>
<keyword evidence="7" id="KW-0106">Calcium</keyword>
<dbReference type="GO" id="GO:0046513">
    <property type="term" value="P:ceramide biosynthetic process"/>
    <property type="evidence" value="ECO:0007669"/>
    <property type="project" value="TreeGrafter"/>
</dbReference>
<evidence type="ECO:0000313" key="9">
    <source>
        <dbReference type="EMBL" id="CAE7557275.1"/>
    </source>
</evidence>
<evidence type="ECO:0000256" key="1">
    <source>
        <dbReference type="ARBA" id="ARBA00004141"/>
    </source>
</evidence>
<feature type="binding site" evidence="7">
    <location>
        <position position="62"/>
    </location>
    <ligand>
        <name>Ca(2+)</name>
        <dbReference type="ChEBI" id="CHEBI:29108"/>
    </ligand>
</feature>
<dbReference type="Proteomes" id="UP000601435">
    <property type="component" value="Unassembled WGS sequence"/>
</dbReference>
<feature type="binding site" evidence="7">
    <location>
        <position position="49"/>
    </location>
    <ligand>
        <name>Ca(2+)</name>
        <dbReference type="ChEBI" id="CHEBI:29108"/>
    </ligand>
</feature>
<evidence type="ECO:0000256" key="2">
    <source>
        <dbReference type="ARBA" id="ARBA00009780"/>
    </source>
</evidence>
<evidence type="ECO:0000256" key="4">
    <source>
        <dbReference type="ARBA" id="ARBA00022801"/>
    </source>
</evidence>
<comment type="similarity">
    <text evidence="2">Belongs to the alkaline ceramidase family.</text>
</comment>